<sequence>MEKEIKIGKKIFIRSAGKNEYWLQDIIYENPKVLGLGNLVPVNKEKKQSSGGRLDILLKDPEQNSMYEVEIMLGETDPSHIIRSIEYWDNEKRKYPQRQHFCVLVAESFDRRYFNIIQLMSLNIPMIAVQADLLEVDGEKILNFTKIIDIYIEPEETEEDIKVVNEATWTNDAPWVNTNAHELTEIFKEENTKISIGFTQNYITLSIDRKNAYWLHKRMKPTSTLCFTVKDEEKTETIKKLLESKGFSYTFNRYKEFMLNIDAKIIKSNTSLLKEIHHIRFKKVIDEE</sequence>
<evidence type="ECO:0000313" key="1">
    <source>
        <dbReference type="EMBL" id="MEA5256856.1"/>
    </source>
</evidence>
<dbReference type="Gene3D" id="3.40.1350.10">
    <property type="match status" value="1"/>
</dbReference>
<reference evidence="1 2" key="1">
    <citation type="submission" date="2023-12" db="EMBL/GenBank/DDBJ databases">
        <title>Novel species of the genus Arcicella isolated from rivers.</title>
        <authorList>
            <person name="Lu H."/>
        </authorList>
    </citation>
    <scope>NUCLEOTIDE SEQUENCE [LARGE SCALE GENOMIC DNA]</scope>
    <source>
        <strain evidence="1 2">LMG 21963</strain>
    </source>
</reference>
<protein>
    <recommendedName>
        <fullName evidence="3">DUF4365 domain-containing protein</fullName>
    </recommendedName>
</protein>
<dbReference type="RefSeq" id="WP_323246837.1">
    <property type="nucleotide sequence ID" value="NZ_JAYFUL010000003.1"/>
</dbReference>
<evidence type="ECO:0000313" key="2">
    <source>
        <dbReference type="Proteomes" id="UP001304671"/>
    </source>
</evidence>
<name>A0ABU5QIH6_9BACT</name>
<dbReference type="EMBL" id="JAYFUL010000003">
    <property type="protein sequence ID" value="MEA5256856.1"/>
    <property type="molecule type" value="Genomic_DNA"/>
</dbReference>
<accession>A0ABU5QIH6</accession>
<gene>
    <name evidence="1" type="ORF">VB264_03605</name>
</gene>
<dbReference type="Proteomes" id="UP001304671">
    <property type="component" value="Unassembled WGS sequence"/>
</dbReference>
<evidence type="ECO:0008006" key="3">
    <source>
        <dbReference type="Google" id="ProtNLM"/>
    </source>
</evidence>
<keyword evidence="2" id="KW-1185">Reference proteome</keyword>
<comment type="caution">
    <text evidence="1">The sequence shown here is derived from an EMBL/GenBank/DDBJ whole genome shotgun (WGS) entry which is preliminary data.</text>
</comment>
<organism evidence="1 2">
    <name type="scientific">Arcicella aquatica</name>
    <dbReference type="NCBI Taxonomy" id="217141"/>
    <lineage>
        <taxon>Bacteria</taxon>
        <taxon>Pseudomonadati</taxon>
        <taxon>Bacteroidota</taxon>
        <taxon>Cytophagia</taxon>
        <taxon>Cytophagales</taxon>
        <taxon>Flectobacillaceae</taxon>
        <taxon>Arcicella</taxon>
    </lineage>
</organism>
<dbReference type="InterPro" id="IPR011856">
    <property type="entry name" value="tRNA_endonuc-like_dom_sf"/>
</dbReference>
<proteinExistence type="predicted"/>